<proteinExistence type="predicted"/>
<gene>
    <name evidence="1" type="ORF">METZ01_LOCUS309086</name>
</gene>
<reference evidence="1" key="1">
    <citation type="submission" date="2018-05" db="EMBL/GenBank/DDBJ databases">
        <authorList>
            <person name="Lanie J.A."/>
            <person name="Ng W.-L."/>
            <person name="Kazmierczak K.M."/>
            <person name="Andrzejewski T.M."/>
            <person name="Davidsen T.M."/>
            <person name="Wayne K.J."/>
            <person name="Tettelin H."/>
            <person name="Glass J.I."/>
            <person name="Rusch D."/>
            <person name="Podicherti R."/>
            <person name="Tsui H.-C.T."/>
            <person name="Winkler M.E."/>
        </authorList>
    </citation>
    <scope>NUCLEOTIDE SEQUENCE</scope>
</reference>
<feature type="non-terminal residue" evidence="1">
    <location>
        <position position="1"/>
    </location>
</feature>
<feature type="non-terminal residue" evidence="1">
    <location>
        <position position="139"/>
    </location>
</feature>
<accession>A0A382N902</accession>
<protein>
    <submittedName>
        <fullName evidence="1">Uncharacterized protein</fullName>
    </submittedName>
</protein>
<dbReference type="AlphaFoldDB" id="A0A382N902"/>
<evidence type="ECO:0000313" key="1">
    <source>
        <dbReference type="EMBL" id="SVC56232.1"/>
    </source>
</evidence>
<dbReference type="EMBL" id="UINC01098032">
    <property type="protein sequence ID" value="SVC56232.1"/>
    <property type="molecule type" value="Genomic_DNA"/>
</dbReference>
<name>A0A382N902_9ZZZZ</name>
<organism evidence="1">
    <name type="scientific">marine metagenome</name>
    <dbReference type="NCBI Taxonomy" id="408172"/>
    <lineage>
        <taxon>unclassified sequences</taxon>
        <taxon>metagenomes</taxon>
        <taxon>ecological metagenomes</taxon>
    </lineage>
</organism>
<sequence length="139" mass="15734">MMQPDEAKNYYLWLAKDWKDPNPAPVETMHEGVRCIRDDLITGTKIRGADLLMSSIKEDTVAYVQPRTGLAGVSILDVASKHSKNVRLYMPSSRKISNHQAVCIERGAQYSFHRIAAMPNLNKIAKEDSKVHGYYFIPL</sequence>